<evidence type="ECO:0000313" key="5">
    <source>
        <dbReference type="EMBL" id="ONK72731.1"/>
    </source>
</evidence>
<evidence type="ECO:0000313" key="6">
    <source>
        <dbReference type="Proteomes" id="UP000243459"/>
    </source>
</evidence>
<reference evidence="6" key="1">
    <citation type="journal article" date="2017" name="Nat. Commun.">
        <title>The asparagus genome sheds light on the origin and evolution of a young Y chromosome.</title>
        <authorList>
            <person name="Harkess A."/>
            <person name="Zhou J."/>
            <person name="Xu C."/>
            <person name="Bowers J.E."/>
            <person name="Van der Hulst R."/>
            <person name="Ayyampalayam S."/>
            <person name="Mercati F."/>
            <person name="Riccardi P."/>
            <person name="McKain M.R."/>
            <person name="Kakrana A."/>
            <person name="Tang H."/>
            <person name="Ray J."/>
            <person name="Groenendijk J."/>
            <person name="Arikit S."/>
            <person name="Mathioni S.M."/>
            <person name="Nakano M."/>
            <person name="Shan H."/>
            <person name="Telgmann-Rauber A."/>
            <person name="Kanno A."/>
            <person name="Yue Z."/>
            <person name="Chen H."/>
            <person name="Li W."/>
            <person name="Chen Y."/>
            <person name="Xu X."/>
            <person name="Zhang Y."/>
            <person name="Luo S."/>
            <person name="Chen H."/>
            <person name="Gao J."/>
            <person name="Mao Z."/>
            <person name="Pires J.C."/>
            <person name="Luo M."/>
            <person name="Kudrna D."/>
            <person name="Wing R.A."/>
            <person name="Meyers B.C."/>
            <person name="Yi K."/>
            <person name="Kong H."/>
            <person name="Lavrijsen P."/>
            <person name="Sunseri F."/>
            <person name="Falavigna A."/>
            <person name="Ye Y."/>
            <person name="Leebens-Mack J.H."/>
            <person name="Chen G."/>
        </authorList>
    </citation>
    <scope>NUCLEOTIDE SEQUENCE [LARGE SCALE GENOMIC DNA]</scope>
    <source>
        <strain evidence="6">cv. DH0086</strain>
    </source>
</reference>
<protein>
    <recommendedName>
        <fullName evidence="4">GHMP kinase C-terminal domain-containing protein</fullName>
    </recommendedName>
</protein>
<dbReference type="AlphaFoldDB" id="A0A5P1F7V1"/>
<keyword evidence="3" id="KW-0812">Transmembrane</keyword>
<dbReference type="Gene3D" id="3.30.70.3170">
    <property type="match status" value="1"/>
</dbReference>
<evidence type="ECO:0000259" key="4">
    <source>
        <dbReference type="Pfam" id="PF08544"/>
    </source>
</evidence>
<dbReference type="InterPro" id="IPR044839">
    <property type="entry name" value="NDR1-like"/>
</dbReference>
<dbReference type="SUPFAM" id="SSF55060">
    <property type="entry name" value="GHMP Kinase, C-terminal domain"/>
    <property type="match status" value="1"/>
</dbReference>
<dbReference type="GO" id="GO:0005886">
    <property type="term" value="C:plasma membrane"/>
    <property type="evidence" value="ECO:0007669"/>
    <property type="project" value="TreeGrafter"/>
</dbReference>
<evidence type="ECO:0000256" key="2">
    <source>
        <dbReference type="ARBA" id="ARBA00023136"/>
    </source>
</evidence>
<sequence length="152" mass="16171">MSKDSMLYRYGPSNALGRLICCAFFTILILSGVVALILYLVYRPSKPHFSILSASGQAITPPVQLPPLFQEEDSSVAVSPVIGGEVVPVSADVAAGLMTDENYGVVAMRLVLLGRLKYKPGPFKSQCCPELEELVKVCRDNGALGARVIGAG</sequence>
<evidence type="ECO:0000256" key="1">
    <source>
        <dbReference type="ARBA" id="ARBA00004370"/>
    </source>
</evidence>
<organism evidence="5 6">
    <name type="scientific">Asparagus officinalis</name>
    <name type="common">Garden asparagus</name>
    <dbReference type="NCBI Taxonomy" id="4686"/>
    <lineage>
        <taxon>Eukaryota</taxon>
        <taxon>Viridiplantae</taxon>
        <taxon>Streptophyta</taxon>
        <taxon>Embryophyta</taxon>
        <taxon>Tracheophyta</taxon>
        <taxon>Spermatophyta</taxon>
        <taxon>Magnoliopsida</taxon>
        <taxon>Liliopsida</taxon>
        <taxon>Asparagales</taxon>
        <taxon>Asparagaceae</taxon>
        <taxon>Asparagoideae</taxon>
        <taxon>Asparagus</taxon>
    </lineage>
</organism>
<dbReference type="Gramene" id="ONK72731">
    <property type="protein sequence ID" value="ONK72731"/>
    <property type="gene ID" value="A4U43_C04F22550"/>
</dbReference>
<gene>
    <name evidence="5" type="ORF">A4U43_C04F22550</name>
</gene>
<keyword evidence="6" id="KW-1185">Reference proteome</keyword>
<dbReference type="PANTHER" id="PTHR31415:SF9">
    <property type="entry name" value="OS05G0367900 PROTEIN"/>
    <property type="match status" value="1"/>
</dbReference>
<comment type="subcellular location">
    <subcellularLocation>
        <location evidence="1">Membrane</location>
    </subcellularLocation>
</comment>
<name>A0A5P1F7V1_ASPOF</name>
<keyword evidence="3" id="KW-1133">Transmembrane helix</keyword>
<proteinExistence type="predicted"/>
<dbReference type="GO" id="GO:0009506">
    <property type="term" value="C:plasmodesma"/>
    <property type="evidence" value="ECO:0007669"/>
    <property type="project" value="TreeGrafter"/>
</dbReference>
<dbReference type="Pfam" id="PF08544">
    <property type="entry name" value="GHMP_kinases_C"/>
    <property type="match status" value="1"/>
</dbReference>
<keyword evidence="2 3" id="KW-0472">Membrane</keyword>
<dbReference type="InterPro" id="IPR036554">
    <property type="entry name" value="GHMP_kinase_C_sf"/>
</dbReference>
<dbReference type="Proteomes" id="UP000243459">
    <property type="component" value="Chromosome 4"/>
</dbReference>
<dbReference type="GO" id="GO:0098542">
    <property type="term" value="P:defense response to other organism"/>
    <property type="evidence" value="ECO:0007669"/>
    <property type="project" value="InterPro"/>
</dbReference>
<feature type="transmembrane region" description="Helical" evidence="3">
    <location>
        <begin position="15"/>
        <end position="42"/>
    </location>
</feature>
<dbReference type="EMBL" id="CM007384">
    <property type="protein sequence ID" value="ONK72731.1"/>
    <property type="molecule type" value="Genomic_DNA"/>
</dbReference>
<accession>A0A5P1F7V1</accession>
<dbReference type="InterPro" id="IPR013750">
    <property type="entry name" value="GHMP_kinase_C_dom"/>
</dbReference>
<feature type="domain" description="GHMP kinase C-terminal" evidence="4">
    <location>
        <begin position="127"/>
        <end position="152"/>
    </location>
</feature>
<dbReference type="PANTHER" id="PTHR31415">
    <property type="entry name" value="OS05G0367900 PROTEIN"/>
    <property type="match status" value="1"/>
</dbReference>
<evidence type="ECO:0000256" key="3">
    <source>
        <dbReference type="SAM" id="Phobius"/>
    </source>
</evidence>